<evidence type="ECO:0000256" key="2">
    <source>
        <dbReference type="ARBA" id="ARBA00007970"/>
    </source>
</evidence>
<evidence type="ECO:0000313" key="14">
    <source>
        <dbReference type="Proteomes" id="UP000247523"/>
    </source>
</evidence>
<dbReference type="AlphaFoldDB" id="A0A255ILD0"/>
<dbReference type="GO" id="GO:0000105">
    <property type="term" value="P:L-histidine biosynthetic process"/>
    <property type="evidence" value="ECO:0007669"/>
    <property type="project" value="UniProtKB-KW"/>
</dbReference>
<evidence type="ECO:0000256" key="6">
    <source>
        <dbReference type="ARBA" id="ARBA00022679"/>
    </source>
</evidence>
<keyword evidence="7" id="KW-0663">Pyridoxal phosphate</keyword>
<dbReference type="InterPro" id="IPR015424">
    <property type="entry name" value="PyrdxlP-dep_Trfase"/>
</dbReference>
<dbReference type="PANTHER" id="PTHR43643">
    <property type="entry name" value="HISTIDINOL-PHOSPHATE AMINOTRANSFERASE 2"/>
    <property type="match status" value="1"/>
</dbReference>
<dbReference type="Pfam" id="PF00155">
    <property type="entry name" value="Aminotran_1_2"/>
    <property type="match status" value="1"/>
</dbReference>
<dbReference type="SUPFAM" id="SSF53383">
    <property type="entry name" value="PLP-dependent transferases"/>
    <property type="match status" value="1"/>
</dbReference>
<name>A0A255ILD0_9FIRM</name>
<dbReference type="CDD" id="cd00609">
    <property type="entry name" value="AAT_like"/>
    <property type="match status" value="1"/>
</dbReference>
<dbReference type="EMBL" id="QICS01000003">
    <property type="protein sequence ID" value="PXV91491.1"/>
    <property type="molecule type" value="Genomic_DNA"/>
</dbReference>
<evidence type="ECO:0000313" key="13">
    <source>
        <dbReference type="Proteomes" id="UP000216411"/>
    </source>
</evidence>
<dbReference type="Proteomes" id="UP000216411">
    <property type="component" value="Unassembled WGS sequence"/>
</dbReference>
<keyword evidence="6 12" id="KW-0808">Transferase</keyword>
<keyword evidence="8" id="KW-0368">Histidine biosynthesis</keyword>
<proteinExistence type="inferred from homology"/>
<dbReference type="EMBL" id="NOKA02000034">
    <property type="protein sequence ID" value="RDY30532.1"/>
    <property type="molecule type" value="Genomic_DNA"/>
</dbReference>
<organism evidence="12 13">
    <name type="scientific">Lachnotalea glycerini</name>
    <dbReference type="NCBI Taxonomy" id="1763509"/>
    <lineage>
        <taxon>Bacteria</taxon>
        <taxon>Bacillati</taxon>
        <taxon>Bacillota</taxon>
        <taxon>Clostridia</taxon>
        <taxon>Lachnospirales</taxon>
        <taxon>Lachnospiraceae</taxon>
        <taxon>Lachnotalea</taxon>
    </lineage>
</organism>
<comment type="pathway">
    <text evidence="1">Amino-acid biosynthesis; L-histidine biosynthesis; L-histidine from 5-phospho-alpha-D-ribose 1-diphosphate: step 7/9.</text>
</comment>
<keyword evidence="13" id="KW-1185">Reference proteome</keyword>
<dbReference type="EC" id="2.6.1.9" evidence="3"/>
<protein>
    <recommendedName>
        <fullName evidence="3">histidinol-phosphate transaminase</fullName>
        <ecNumber evidence="3">2.6.1.9</ecNumber>
    </recommendedName>
</protein>
<dbReference type="InterPro" id="IPR050106">
    <property type="entry name" value="HistidinolP_aminotransfase"/>
</dbReference>
<comment type="catalytic activity">
    <reaction evidence="9">
        <text>L-histidinol phosphate + 2-oxoglutarate = 3-(imidazol-4-yl)-2-oxopropyl phosphate + L-glutamate</text>
        <dbReference type="Rhea" id="RHEA:23744"/>
        <dbReference type="ChEBI" id="CHEBI:16810"/>
        <dbReference type="ChEBI" id="CHEBI:29985"/>
        <dbReference type="ChEBI" id="CHEBI:57766"/>
        <dbReference type="ChEBI" id="CHEBI:57980"/>
        <dbReference type="EC" id="2.6.1.9"/>
    </reaction>
</comment>
<comment type="similarity">
    <text evidence="2">Belongs to the class-II pyridoxal-phosphate-dependent aminotransferase family. Histidinol-phosphate aminotransferase subfamily.</text>
</comment>
<reference evidence="11 14" key="2">
    <citation type="submission" date="2018-05" db="EMBL/GenBank/DDBJ databases">
        <title>Genomic Encyclopedia of Type Strains, Phase IV (KMG-IV): sequencing the most valuable type-strain genomes for metagenomic binning, comparative biology and taxonomic classification.</title>
        <authorList>
            <person name="Goeker M."/>
        </authorList>
    </citation>
    <scope>NUCLEOTIDE SEQUENCE [LARGE SCALE GENOMIC DNA]</scope>
    <source>
        <strain evidence="11 14">DSM 28816</strain>
    </source>
</reference>
<gene>
    <name evidence="11" type="ORF">C8E03_10347</name>
    <name evidence="12" type="ORF">CG710_014090</name>
</gene>
<evidence type="ECO:0000256" key="3">
    <source>
        <dbReference type="ARBA" id="ARBA00012748"/>
    </source>
</evidence>
<dbReference type="Proteomes" id="UP000247523">
    <property type="component" value="Unassembled WGS sequence"/>
</dbReference>
<evidence type="ECO:0000256" key="9">
    <source>
        <dbReference type="ARBA" id="ARBA00047481"/>
    </source>
</evidence>
<evidence type="ECO:0000256" key="4">
    <source>
        <dbReference type="ARBA" id="ARBA00022576"/>
    </source>
</evidence>
<dbReference type="Gene3D" id="3.90.1150.10">
    <property type="entry name" value="Aspartate Aminotransferase, domain 1"/>
    <property type="match status" value="1"/>
</dbReference>
<keyword evidence="5" id="KW-0028">Amino-acid biosynthesis</keyword>
<dbReference type="GO" id="GO:0030170">
    <property type="term" value="F:pyridoxal phosphate binding"/>
    <property type="evidence" value="ECO:0007669"/>
    <property type="project" value="InterPro"/>
</dbReference>
<evidence type="ECO:0000313" key="12">
    <source>
        <dbReference type="EMBL" id="RDY30532.1"/>
    </source>
</evidence>
<dbReference type="InterPro" id="IPR004839">
    <property type="entry name" value="Aminotransferase_I/II_large"/>
</dbReference>
<reference evidence="12 13" key="1">
    <citation type="journal article" date="2017" name="Genome Announc.">
        <title>Draft Genome Sequence of a Sporulating and Motile Strain of Lachnotalea glycerini Isolated from Water in Quebec City, Canada.</title>
        <authorList>
            <person name="Maheux A.F."/>
            <person name="Boudreau D.K."/>
            <person name="Berube E."/>
            <person name="Boissinot M."/>
            <person name="Raymond F."/>
            <person name="Brodeur S."/>
            <person name="Corbeil J."/>
            <person name="Isabel S."/>
            <person name="Omar R.F."/>
            <person name="Bergeron M.G."/>
        </authorList>
    </citation>
    <scope>NUCLEOTIDE SEQUENCE [LARGE SCALE GENOMIC DNA]</scope>
    <source>
        <strain evidence="12 13">CCRI-19302</strain>
    </source>
</reference>
<dbReference type="PANTHER" id="PTHR43643:SF6">
    <property type="entry name" value="HISTIDINOL-PHOSPHATE AMINOTRANSFERASE"/>
    <property type="match status" value="1"/>
</dbReference>
<keyword evidence="4 12" id="KW-0032">Aminotransferase</keyword>
<dbReference type="Gene3D" id="3.40.640.10">
    <property type="entry name" value="Type I PLP-dependent aspartate aminotransferase-like (Major domain)"/>
    <property type="match status" value="1"/>
</dbReference>
<dbReference type="InterPro" id="IPR015421">
    <property type="entry name" value="PyrdxlP-dep_Trfase_major"/>
</dbReference>
<evidence type="ECO:0000256" key="8">
    <source>
        <dbReference type="ARBA" id="ARBA00023102"/>
    </source>
</evidence>
<dbReference type="RefSeq" id="WP_094377064.1">
    <property type="nucleotide sequence ID" value="NZ_NOKA02000034.1"/>
</dbReference>
<sequence>MYYVNQNIKDVVRIFPPQNRYGYLRLDMNENPEGLPQQFVDEVLEEFTPEYLATYPEPDVFIQKYAAFVKVKPENICITNGSDAAIRYAFEVFAEKGSSVVTVTPSFEMYGVNCNMLGLVHKPVPYSSDFTISIDRIIEAIDDTTDIIVLLNPNNPIGPNFTLEEVTRVISKANQVGAVVIFDEAYHYFCKSSFLDLIEKYDNVLIFRTFSKLFSLAGCRLGMVISNTTIIEYLRKARPSFEVNALALKFGEKIIDHPEIFDALIKTAELGRSYLLNSLEKNHYEYYPQSGNFIFIKPHIDSNMLACRLMNNKILVKTYGNDLLKDYIRINTGSVKVMEQFMNALLEADR</sequence>
<feature type="domain" description="Aminotransferase class I/classII large" evidence="10">
    <location>
        <begin position="24"/>
        <end position="345"/>
    </location>
</feature>
<dbReference type="InterPro" id="IPR015422">
    <property type="entry name" value="PyrdxlP-dep_Trfase_small"/>
</dbReference>
<evidence type="ECO:0000259" key="10">
    <source>
        <dbReference type="Pfam" id="PF00155"/>
    </source>
</evidence>
<evidence type="ECO:0000256" key="1">
    <source>
        <dbReference type="ARBA" id="ARBA00005011"/>
    </source>
</evidence>
<accession>A0A255ILD0</accession>
<reference evidence="12" key="3">
    <citation type="submission" date="2018-07" db="EMBL/GenBank/DDBJ databases">
        <authorList>
            <person name="Quirk P.G."/>
            <person name="Krulwich T.A."/>
        </authorList>
    </citation>
    <scope>NUCLEOTIDE SEQUENCE</scope>
    <source>
        <strain evidence="12">CCRI-19302</strain>
    </source>
</reference>
<evidence type="ECO:0000313" key="11">
    <source>
        <dbReference type="EMBL" id="PXV91491.1"/>
    </source>
</evidence>
<dbReference type="GO" id="GO:0004400">
    <property type="term" value="F:histidinol-phosphate transaminase activity"/>
    <property type="evidence" value="ECO:0007669"/>
    <property type="project" value="UniProtKB-EC"/>
</dbReference>
<comment type="caution">
    <text evidence="12">The sequence shown here is derived from an EMBL/GenBank/DDBJ whole genome shotgun (WGS) entry which is preliminary data.</text>
</comment>
<evidence type="ECO:0000256" key="7">
    <source>
        <dbReference type="ARBA" id="ARBA00022898"/>
    </source>
</evidence>
<dbReference type="OrthoDB" id="9813612at2"/>
<evidence type="ECO:0000256" key="5">
    <source>
        <dbReference type="ARBA" id="ARBA00022605"/>
    </source>
</evidence>